<gene>
    <name evidence="1" type="ORF">LCGC14_0632110</name>
</gene>
<accession>A0A0F9TN26</accession>
<comment type="caution">
    <text evidence="1">The sequence shown here is derived from an EMBL/GenBank/DDBJ whole genome shotgun (WGS) entry which is preliminary data.</text>
</comment>
<evidence type="ECO:0000313" key="1">
    <source>
        <dbReference type="EMBL" id="KKN50486.1"/>
    </source>
</evidence>
<dbReference type="AlphaFoldDB" id="A0A0F9TN26"/>
<dbReference type="EMBL" id="LAZR01001111">
    <property type="protein sequence ID" value="KKN50486.1"/>
    <property type="molecule type" value="Genomic_DNA"/>
</dbReference>
<organism evidence="1">
    <name type="scientific">marine sediment metagenome</name>
    <dbReference type="NCBI Taxonomy" id="412755"/>
    <lineage>
        <taxon>unclassified sequences</taxon>
        <taxon>metagenomes</taxon>
        <taxon>ecological metagenomes</taxon>
    </lineage>
</organism>
<sequence>MIKKIWGLICRLHYGEYGGVGATVSTADAITAAKMNLKLEDVDDADLGTITEIALTPGTNPAGSVIFIAADNTNDIRLNALTGGDISFSINATDIVEISATEVEITAGVDIQFLGNDGILDSAGNEVILVEAVGSAINYLNVKNAATGNPIILECLGTADRGFILQNDQDEEILILTPVASADTELTILNAAAGSPIIRSSGTADKGVIFQNAASEPTFQVAVAGSAPVNWLTTKAGDTGVAVVLANDGEVDVGFEFHAKDGEEILILSATAAAINEITITSKAAGEGATIEATGGDTHISIVLVPKGNGVVAGSNAANGNLLLGSTNHATKGFVGIPTGHEGLKVGGTADRAGTVGDNVVHVFNGAAAPAGALANGCSFYSEAGEMKVLDAAGNSTTLSPHTPDGDFIINSYSAMKEKTVRVHLEKLINALVERDPSLAEFIEYLEIA</sequence>
<name>A0A0F9TN26_9ZZZZ</name>
<proteinExistence type="predicted"/>
<protein>
    <submittedName>
        <fullName evidence="1">Uncharacterized protein</fullName>
    </submittedName>
</protein>
<reference evidence="1" key="1">
    <citation type="journal article" date="2015" name="Nature">
        <title>Complex archaea that bridge the gap between prokaryotes and eukaryotes.</title>
        <authorList>
            <person name="Spang A."/>
            <person name="Saw J.H."/>
            <person name="Jorgensen S.L."/>
            <person name="Zaremba-Niedzwiedzka K."/>
            <person name="Martijn J."/>
            <person name="Lind A.E."/>
            <person name="van Eijk R."/>
            <person name="Schleper C."/>
            <person name="Guy L."/>
            <person name="Ettema T.J."/>
        </authorList>
    </citation>
    <scope>NUCLEOTIDE SEQUENCE</scope>
</reference>